<proteinExistence type="predicted"/>
<comment type="caution">
    <text evidence="2">The sequence shown here is derived from an EMBL/GenBank/DDBJ whole genome shotgun (WGS) entry which is preliminary data.</text>
</comment>
<evidence type="ECO:0000256" key="1">
    <source>
        <dbReference type="SAM" id="Phobius"/>
    </source>
</evidence>
<feature type="transmembrane region" description="Helical" evidence="1">
    <location>
        <begin position="12"/>
        <end position="31"/>
    </location>
</feature>
<keyword evidence="1" id="KW-1133">Transmembrane helix</keyword>
<accession>A0A2W4VHS8</accession>
<evidence type="ECO:0000313" key="2">
    <source>
        <dbReference type="EMBL" id="PZO11701.1"/>
    </source>
</evidence>
<dbReference type="Pfam" id="PF10726">
    <property type="entry name" value="DUF2518"/>
    <property type="match status" value="1"/>
</dbReference>
<reference evidence="2 3" key="2">
    <citation type="submission" date="2018-06" db="EMBL/GenBank/DDBJ databases">
        <title>Metagenomic assembly of (sub)arctic Cyanobacteria and their associated microbiome from non-axenic cultures.</title>
        <authorList>
            <person name="Baurain D."/>
        </authorList>
    </citation>
    <scope>NUCLEOTIDE SEQUENCE [LARGE SCALE GENOMIC DNA]</scope>
    <source>
        <strain evidence="2">ULC129bin1</strain>
    </source>
</reference>
<sequence length="177" mass="18585">MFSPEQFLQATGWVAIATLALGAITAIAFIVKWGLRFRLVGATGLMGVLTVGLLGLSFQPFVRTAIPGAVPYETVFDSGSSQIVIKVPDTITATELEATLQQAASNLFKASRLGGSGSNVPTIRARTIVHKPGVSELVYVGQVTSDAPQLADSGLPEVKIFPEQLTKANRSAQSQSA</sequence>
<keyword evidence="1" id="KW-0472">Membrane</keyword>
<dbReference type="InterPro" id="IPR019664">
    <property type="entry name" value="Uncharacterised_Ycf51"/>
</dbReference>
<dbReference type="AlphaFoldDB" id="A0A2W4VHS8"/>
<name>A0A2W4VHS8_9CYAN</name>
<reference evidence="3" key="1">
    <citation type="submission" date="2018-04" db="EMBL/GenBank/DDBJ databases">
        <authorList>
            <person name="Cornet L."/>
        </authorList>
    </citation>
    <scope>NUCLEOTIDE SEQUENCE [LARGE SCALE GENOMIC DNA]</scope>
</reference>
<evidence type="ECO:0000313" key="3">
    <source>
        <dbReference type="Proteomes" id="UP000249354"/>
    </source>
</evidence>
<dbReference type="Proteomes" id="UP000249354">
    <property type="component" value="Unassembled WGS sequence"/>
</dbReference>
<organism evidence="2 3">
    <name type="scientific">Leptolyngbya foveolarum</name>
    <dbReference type="NCBI Taxonomy" id="47253"/>
    <lineage>
        <taxon>Bacteria</taxon>
        <taxon>Bacillati</taxon>
        <taxon>Cyanobacteriota</taxon>
        <taxon>Cyanophyceae</taxon>
        <taxon>Leptolyngbyales</taxon>
        <taxon>Leptolyngbyaceae</taxon>
        <taxon>Leptolyngbya group</taxon>
        <taxon>Leptolyngbya</taxon>
    </lineage>
</organism>
<protein>
    <submittedName>
        <fullName evidence="2">Uncharacterized protein</fullName>
    </submittedName>
</protein>
<feature type="transmembrane region" description="Helical" evidence="1">
    <location>
        <begin position="38"/>
        <end position="58"/>
    </location>
</feature>
<dbReference type="EMBL" id="QBMC01000173">
    <property type="protein sequence ID" value="PZO11701.1"/>
    <property type="molecule type" value="Genomic_DNA"/>
</dbReference>
<keyword evidence="1" id="KW-0812">Transmembrane</keyword>
<gene>
    <name evidence="2" type="ORF">DCF25_18960</name>
</gene>